<dbReference type="InterPro" id="IPR020084">
    <property type="entry name" value="NUDIX_hydrolase_CS"/>
</dbReference>
<dbReference type="RefSeq" id="WP_160875517.1">
    <property type="nucleotide sequence ID" value="NZ_WUEK01000002.1"/>
</dbReference>
<dbReference type="PROSITE" id="PS00893">
    <property type="entry name" value="NUDIX_BOX"/>
    <property type="match status" value="1"/>
</dbReference>
<organism evidence="4 5">
    <name type="scientific">Nocardioides flavescens</name>
    <dbReference type="NCBI Taxonomy" id="2691959"/>
    <lineage>
        <taxon>Bacteria</taxon>
        <taxon>Bacillati</taxon>
        <taxon>Actinomycetota</taxon>
        <taxon>Actinomycetes</taxon>
        <taxon>Propionibacteriales</taxon>
        <taxon>Nocardioidaceae</taxon>
        <taxon>Nocardioides</taxon>
    </lineage>
</organism>
<dbReference type="AlphaFoldDB" id="A0A6L7F1D7"/>
<evidence type="ECO:0000313" key="4">
    <source>
        <dbReference type="EMBL" id="MXG88784.1"/>
    </source>
</evidence>
<dbReference type="PANTHER" id="PTHR43046:SF16">
    <property type="entry name" value="ADP-RIBOSE PYROPHOSPHATASE YJHB-RELATED"/>
    <property type="match status" value="1"/>
</dbReference>
<dbReference type="Proteomes" id="UP000473325">
    <property type="component" value="Unassembled WGS sequence"/>
</dbReference>
<evidence type="ECO:0000313" key="5">
    <source>
        <dbReference type="Proteomes" id="UP000473325"/>
    </source>
</evidence>
<dbReference type="InterPro" id="IPR000086">
    <property type="entry name" value="NUDIX_hydrolase_dom"/>
</dbReference>
<dbReference type="SUPFAM" id="SSF55811">
    <property type="entry name" value="Nudix"/>
    <property type="match status" value="1"/>
</dbReference>
<protein>
    <submittedName>
        <fullName evidence="4">NUDIX domain-containing protein</fullName>
    </submittedName>
</protein>
<dbReference type="Gene3D" id="3.90.79.10">
    <property type="entry name" value="Nucleoside Triphosphate Pyrophosphohydrolase"/>
    <property type="match status" value="1"/>
</dbReference>
<dbReference type="PANTHER" id="PTHR43046">
    <property type="entry name" value="GDP-MANNOSE MANNOSYL HYDROLASE"/>
    <property type="match status" value="1"/>
</dbReference>
<evidence type="ECO:0000259" key="3">
    <source>
        <dbReference type="PROSITE" id="PS51462"/>
    </source>
</evidence>
<evidence type="ECO:0000256" key="2">
    <source>
        <dbReference type="ARBA" id="ARBA00022801"/>
    </source>
</evidence>
<comment type="caution">
    <text evidence="4">The sequence shown here is derived from an EMBL/GenBank/DDBJ whole genome shotgun (WGS) entry which is preliminary data.</text>
</comment>
<keyword evidence="5" id="KW-1185">Reference proteome</keyword>
<sequence length="155" mass="17305">MPIPEFIVDVRRMIGTHPLWLPGITAVVRRGEEVLLVRRADNDEWTPVTGIVDPGEEPAVAARREALEETGVEVRVDRLAGVMVVPEVVYPNGDRASYLDVTFACTWLSGEAHVADDESSDVRWWPLAALPPMRPEYLERIDAASSGEERARFRA</sequence>
<name>A0A6L7F1D7_9ACTN</name>
<keyword evidence="2" id="KW-0378">Hydrolase</keyword>
<gene>
    <name evidence="4" type="ORF">GRQ65_04375</name>
</gene>
<proteinExistence type="predicted"/>
<dbReference type="EMBL" id="WUEK01000002">
    <property type="protein sequence ID" value="MXG88784.1"/>
    <property type="molecule type" value="Genomic_DNA"/>
</dbReference>
<dbReference type="GO" id="GO:0016787">
    <property type="term" value="F:hydrolase activity"/>
    <property type="evidence" value="ECO:0007669"/>
    <property type="project" value="UniProtKB-KW"/>
</dbReference>
<dbReference type="CDD" id="cd18879">
    <property type="entry name" value="NUDIX_Hydrolase"/>
    <property type="match status" value="1"/>
</dbReference>
<dbReference type="PROSITE" id="PS51462">
    <property type="entry name" value="NUDIX"/>
    <property type="match status" value="1"/>
</dbReference>
<reference evidence="4 5" key="1">
    <citation type="submission" date="2019-12" db="EMBL/GenBank/DDBJ databases">
        <authorList>
            <person name="Kun Z."/>
        </authorList>
    </citation>
    <scope>NUCLEOTIDE SEQUENCE [LARGE SCALE GENOMIC DNA]</scope>
    <source>
        <strain evidence="4 5">YIM 123512</strain>
    </source>
</reference>
<evidence type="ECO:0000256" key="1">
    <source>
        <dbReference type="ARBA" id="ARBA00001946"/>
    </source>
</evidence>
<dbReference type="InterPro" id="IPR015797">
    <property type="entry name" value="NUDIX_hydrolase-like_dom_sf"/>
</dbReference>
<dbReference type="Pfam" id="PF00293">
    <property type="entry name" value="NUDIX"/>
    <property type="match status" value="1"/>
</dbReference>
<accession>A0A6L7F1D7</accession>
<feature type="domain" description="Nudix hydrolase" evidence="3">
    <location>
        <begin position="19"/>
        <end position="148"/>
    </location>
</feature>
<comment type="cofactor">
    <cofactor evidence="1">
        <name>Mg(2+)</name>
        <dbReference type="ChEBI" id="CHEBI:18420"/>
    </cofactor>
</comment>